<evidence type="ECO:0000256" key="1">
    <source>
        <dbReference type="SAM" id="MobiDB-lite"/>
    </source>
</evidence>
<dbReference type="Proteomes" id="UP000735302">
    <property type="component" value="Unassembled WGS sequence"/>
</dbReference>
<accession>A0AAV4CWY1</accession>
<evidence type="ECO:0000313" key="3">
    <source>
        <dbReference type="Proteomes" id="UP000735302"/>
    </source>
</evidence>
<organism evidence="2 3">
    <name type="scientific">Plakobranchus ocellatus</name>
    <dbReference type="NCBI Taxonomy" id="259542"/>
    <lineage>
        <taxon>Eukaryota</taxon>
        <taxon>Metazoa</taxon>
        <taxon>Spiralia</taxon>
        <taxon>Lophotrochozoa</taxon>
        <taxon>Mollusca</taxon>
        <taxon>Gastropoda</taxon>
        <taxon>Heterobranchia</taxon>
        <taxon>Euthyneura</taxon>
        <taxon>Panpulmonata</taxon>
        <taxon>Sacoglossa</taxon>
        <taxon>Placobranchoidea</taxon>
        <taxon>Plakobranchidae</taxon>
        <taxon>Plakobranchus</taxon>
    </lineage>
</organism>
<reference evidence="2 3" key="1">
    <citation type="journal article" date="2021" name="Elife">
        <title>Chloroplast acquisition without the gene transfer in kleptoplastic sea slugs, Plakobranchus ocellatus.</title>
        <authorList>
            <person name="Maeda T."/>
            <person name="Takahashi S."/>
            <person name="Yoshida T."/>
            <person name="Shimamura S."/>
            <person name="Takaki Y."/>
            <person name="Nagai Y."/>
            <person name="Toyoda A."/>
            <person name="Suzuki Y."/>
            <person name="Arimoto A."/>
            <person name="Ishii H."/>
            <person name="Satoh N."/>
            <person name="Nishiyama T."/>
            <person name="Hasebe M."/>
            <person name="Maruyama T."/>
            <person name="Minagawa J."/>
            <person name="Obokata J."/>
            <person name="Shigenobu S."/>
        </authorList>
    </citation>
    <scope>NUCLEOTIDE SEQUENCE [LARGE SCALE GENOMIC DNA]</scope>
</reference>
<keyword evidence="3" id="KW-1185">Reference proteome</keyword>
<comment type="caution">
    <text evidence="2">The sequence shown here is derived from an EMBL/GenBank/DDBJ whole genome shotgun (WGS) entry which is preliminary data.</text>
</comment>
<dbReference type="EMBL" id="BLXT01007055">
    <property type="protein sequence ID" value="GFO36401.1"/>
    <property type="molecule type" value="Genomic_DNA"/>
</dbReference>
<name>A0AAV4CWY1_9GAST</name>
<feature type="region of interest" description="Disordered" evidence="1">
    <location>
        <begin position="16"/>
        <end position="76"/>
    </location>
</feature>
<evidence type="ECO:0000313" key="2">
    <source>
        <dbReference type="EMBL" id="GFO36401.1"/>
    </source>
</evidence>
<gene>
    <name evidence="2" type="ORF">PoB_006290600</name>
</gene>
<sequence length="107" mass="11632">MSQGFKAREIYLRRAAQMRNKVSHTTPPGRPSHGGRQVQPEVRHAALHGAADSSEGRSHYGGAGDAPRKRQKVFSSGERVSAMSVTLARKACHGIAVFVRKDLRATV</sequence>
<protein>
    <submittedName>
        <fullName evidence="2">Uncharacterized protein</fullName>
    </submittedName>
</protein>
<proteinExistence type="predicted"/>
<dbReference type="AlphaFoldDB" id="A0AAV4CWY1"/>